<proteinExistence type="predicted"/>
<reference evidence="2 3" key="1">
    <citation type="submission" date="2011-10" db="EMBL/GenBank/DDBJ databases">
        <title>The Genome Sequence of Lachnospiraceae bacterium ACC2.</title>
        <authorList>
            <consortium name="The Broad Institute Genome Sequencing Platform"/>
            <person name="Earl A."/>
            <person name="Ward D."/>
            <person name="Feldgarden M."/>
            <person name="Gevers D."/>
            <person name="Sizova M."/>
            <person name="Hazen A."/>
            <person name="Epstein S."/>
            <person name="Young S.K."/>
            <person name="Zeng Q."/>
            <person name="Gargeya S."/>
            <person name="Fitzgerald M."/>
            <person name="Haas B."/>
            <person name="Abouelleil A."/>
            <person name="Alvarado L."/>
            <person name="Arachchi H.M."/>
            <person name="Berlin A."/>
            <person name="Brown A."/>
            <person name="Chapman S.B."/>
            <person name="Chen Z."/>
            <person name="Dunbar C."/>
            <person name="Freedman E."/>
            <person name="Gearin G."/>
            <person name="Goldberg J."/>
            <person name="Griggs A."/>
            <person name="Gujja S."/>
            <person name="Heiman D."/>
            <person name="Howarth C."/>
            <person name="Larson L."/>
            <person name="Lui A."/>
            <person name="MacDonald P.J.P."/>
            <person name="Montmayeur A."/>
            <person name="Murphy C."/>
            <person name="Neiman D."/>
            <person name="Pearson M."/>
            <person name="Priest M."/>
            <person name="Roberts A."/>
            <person name="Saif S."/>
            <person name="Shea T."/>
            <person name="Shenoy N."/>
            <person name="Sisk P."/>
            <person name="Stolte C."/>
            <person name="Sykes S."/>
            <person name="Wortman J."/>
            <person name="Nusbaum C."/>
            <person name="Birren B."/>
        </authorList>
    </citation>
    <scope>NUCLEOTIDE SEQUENCE [LARGE SCALE GENOMIC DNA]</scope>
    <source>
        <strain evidence="2 3">ACC2</strain>
    </source>
</reference>
<keyword evidence="3" id="KW-1185">Reference proteome</keyword>
<feature type="transmembrane region" description="Helical" evidence="1">
    <location>
        <begin position="40"/>
        <end position="63"/>
    </location>
</feature>
<name>A0AA36Y4H2_9FIRM</name>
<dbReference type="RefSeq" id="WP_009533032.1">
    <property type="nucleotide sequence ID" value="NZ_CALJAI010000044.1"/>
</dbReference>
<dbReference type="GeneID" id="86940959"/>
<gene>
    <name evidence="2" type="ORF">HMPREF9623_01199</name>
</gene>
<sequence>MNAQMMTVIVTAVCAVLAVGQILLIKVANEKGWSIRIRPLNILACIIVVVLGVYSLVTGNYLLK</sequence>
<keyword evidence="1" id="KW-1133">Transmembrane helix</keyword>
<evidence type="ECO:0000256" key="1">
    <source>
        <dbReference type="SAM" id="Phobius"/>
    </source>
</evidence>
<dbReference type="Proteomes" id="UP000018466">
    <property type="component" value="Unassembled WGS sequence"/>
</dbReference>
<keyword evidence="1" id="KW-0812">Transmembrane</keyword>
<dbReference type="EMBL" id="AGEL01000007">
    <property type="protein sequence ID" value="EHO16500.1"/>
    <property type="molecule type" value="Genomic_DNA"/>
</dbReference>
<comment type="caution">
    <text evidence="2">The sequence shown here is derived from an EMBL/GenBank/DDBJ whole genome shotgun (WGS) entry which is preliminary data.</text>
</comment>
<evidence type="ECO:0000313" key="3">
    <source>
        <dbReference type="Proteomes" id="UP000018466"/>
    </source>
</evidence>
<accession>A0AA36Y4H2</accession>
<organism evidence="2 3">
    <name type="scientific">Stomatobaculum longum</name>
    <dbReference type="NCBI Taxonomy" id="796942"/>
    <lineage>
        <taxon>Bacteria</taxon>
        <taxon>Bacillati</taxon>
        <taxon>Bacillota</taxon>
        <taxon>Clostridia</taxon>
        <taxon>Lachnospirales</taxon>
        <taxon>Lachnospiraceae</taxon>
        <taxon>Stomatobaculum</taxon>
    </lineage>
</organism>
<dbReference type="AlphaFoldDB" id="A0AA36Y4H2"/>
<evidence type="ECO:0000313" key="2">
    <source>
        <dbReference type="EMBL" id="EHO16500.1"/>
    </source>
</evidence>
<keyword evidence="1" id="KW-0472">Membrane</keyword>
<protein>
    <submittedName>
        <fullName evidence="2">Uncharacterized protein</fullName>
    </submittedName>
</protein>